<evidence type="ECO:0000313" key="1">
    <source>
        <dbReference type="EMBL" id="WWS85977.1"/>
    </source>
</evidence>
<reference evidence="1 2" key="1">
    <citation type="submission" date="2024-02" db="EMBL/GenBank/DDBJ databases">
        <authorList>
            <person name="Alasadi S."/>
            <person name="Hussein S.A."/>
        </authorList>
    </citation>
    <scope>NUCLEOTIDE SEQUENCE [LARGE SCALE GENOMIC DNA]</scope>
    <source>
        <strain evidence="1 2">GJ_SRA_44_2022</strain>
    </source>
</reference>
<keyword evidence="2" id="KW-1185">Reference proteome</keyword>
<accession>A0ABZ2HU59</accession>
<organism evidence="1 2">
    <name type="scientific">Microbacterium paraoxydans</name>
    <dbReference type="NCBI Taxonomy" id="199592"/>
    <lineage>
        <taxon>Bacteria</taxon>
        <taxon>Bacillati</taxon>
        <taxon>Actinomycetota</taxon>
        <taxon>Actinomycetes</taxon>
        <taxon>Micrococcales</taxon>
        <taxon>Microbacteriaceae</taxon>
        <taxon>Microbacterium</taxon>
    </lineage>
</organism>
<evidence type="ECO:0000313" key="2">
    <source>
        <dbReference type="Proteomes" id="UP001377573"/>
    </source>
</evidence>
<dbReference type="Proteomes" id="UP001377573">
    <property type="component" value="Chromosome"/>
</dbReference>
<protein>
    <submittedName>
        <fullName evidence="1">Uncharacterized protein</fullName>
    </submittedName>
</protein>
<dbReference type="RefSeq" id="WP_025104030.1">
    <property type="nucleotide sequence ID" value="NZ_CP064873.1"/>
</dbReference>
<name>A0ABZ2HU59_9MICO</name>
<sequence>MFDHPYLSHQVTVFEQEQIERAVARRRMLLEHADQIVPRPAGPLRRLLRRLARRGTPVPRASHAGACDPIVAR</sequence>
<gene>
    <name evidence="1" type="ORF">V8Z62_07050</name>
</gene>
<proteinExistence type="predicted"/>
<dbReference type="EMBL" id="CP146240">
    <property type="protein sequence ID" value="WWS85977.1"/>
    <property type="molecule type" value="Genomic_DNA"/>
</dbReference>